<dbReference type="Proteomes" id="UP000233556">
    <property type="component" value="Unassembled WGS sequence"/>
</dbReference>
<accession>A0A2I0T066</accession>
<keyword evidence="2" id="KW-0695">RNA-directed DNA polymerase</keyword>
<reference evidence="3" key="2">
    <citation type="submission" date="2017-12" db="EMBL/GenBank/DDBJ databases">
        <title>Genome sequence of the Bar-tailed Godwit (Limosa lapponica baueri).</title>
        <authorList>
            <person name="Lima N.C.B."/>
            <person name="Parody-Merino A.M."/>
            <person name="Battley P.F."/>
            <person name="Fidler A.E."/>
            <person name="Prosdocimi F."/>
        </authorList>
    </citation>
    <scope>NUCLEOTIDE SEQUENCE [LARGE SCALE GENOMIC DNA]</scope>
</reference>
<gene>
    <name evidence="2" type="ORF">llap_22510</name>
</gene>
<keyword evidence="2" id="KW-0808">Transferase</keyword>
<name>A0A2I0T066_LIMLA</name>
<protein>
    <submittedName>
        <fullName evidence="2">Rna-directed dna polymerase from mobile element jockey-like</fullName>
    </submittedName>
</protein>
<sequence>MEQVLLETMLRHIEDREVIRVSQHGFTKGQSCLTNLVAFCNGVTPSADKGRATDVICLDFCKTFDIILHKILLPKLERLIPVISGVPQGSLLGPLPFSIFINDIDSAIKCTLCKFADDTKLSGAVNKPEGWDAVQRDLGKLKKWACAKFLTFDKAKCRASGHYATNKLCDENMKLGSY</sequence>
<keyword evidence="2" id="KW-0548">Nucleotidyltransferase</keyword>
<evidence type="ECO:0000313" key="3">
    <source>
        <dbReference type="Proteomes" id="UP000233556"/>
    </source>
</evidence>
<feature type="domain" description="Reverse transcriptase" evidence="1">
    <location>
        <begin position="7"/>
        <end position="160"/>
    </location>
</feature>
<dbReference type="PANTHER" id="PTHR33332">
    <property type="entry name" value="REVERSE TRANSCRIPTASE DOMAIN-CONTAINING PROTEIN"/>
    <property type="match status" value="1"/>
</dbReference>
<reference evidence="3" key="1">
    <citation type="submission" date="2017-11" db="EMBL/GenBank/DDBJ databases">
        <authorList>
            <person name="Lima N.C."/>
            <person name="Parody-Merino A.M."/>
            <person name="Battley P.F."/>
            <person name="Fidler A.E."/>
            <person name="Prosdocimi F."/>
        </authorList>
    </citation>
    <scope>NUCLEOTIDE SEQUENCE [LARGE SCALE GENOMIC DNA]</scope>
</reference>
<keyword evidence="3" id="KW-1185">Reference proteome</keyword>
<dbReference type="GO" id="GO:0003964">
    <property type="term" value="F:RNA-directed DNA polymerase activity"/>
    <property type="evidence" value="ECO:0007669"/>
    <property type="project" value="UniProtKB-KW"/>
</dbReference>
<evidence type="ECO:0000259" key="1">
    <source>
        <dbReference type="Pfam" id="PF00078"/>
    </source>
</evidence>
<dbReference type="InterPro" id="IPR000477">
    <property type="entry name" value="RT_dom"/>
</dbReference>
<evidence type="ECO:0000313" key="2">
    <source>
        <dbReference type="EMBL" id="PKU27186.1"/>
    </source>
</evidence>
<dbReference type="EMBL" id="KZ530153">
    <property type="protein sequence ID" value="PKU27186.1"/>
    <property type="molecule type" value="Genomic_DNA"/>
</dbReference>
<organism evidence="2 3">
    <name type="scientific">Limosa lapponica baueri</name>
    <dbReference type="NCBI Taxonomy" id="1758121"/>
    <lineage>
        <taxon>Eukaryota</taxon>
        <taxon>Metazoa</taxon>
        <taxon>Chordata</taxon>
        <taxon>Craniata</taxon>
        <taxon>Vertebrata</taxon>
        <taxon>Euteleostomi</taxon>
        <taxon>Archelosauria</taxon>
        <taxon>Archosauria</taxon>
        <taxon>Dinosauria</taxon>
        <taxon>Saurischia</taxon>
        <taxon>Theropoda</taxon>
        <taxon>Coelurosauria</taxon>
        <taxon>Aves</taxon>
        <taxon>Neognathae</taxon>
        <taxon>Neoaves</taxon>
        <taxon>Charadriiformes</taxon>
        <taxon>Scolopacidae</taxon>
        <taxon>Limosa</taxon>
    </lineage>
</organism>
<dbReference type="AlphaFoldDB" id="A0A2I0T066"/>
<dbReference type="Pfam" id="PF00078">
    <property type="entry name" value="RVT_1"/>
    <property type="match status" value="1"/>
</dbReference>
<dbReference type="OrthoDB" id="410381at2759"/>
<proteinExistence type="predicted"/>